<dbReference type="EMBL" id="LR862153">
    <property type="protein sequence ID" value="CAD1836244.1"/>
    <property type="molecule type" value="Genomic_DNA"/>
</dbReference>
<dbReference type="SUPFAM" id="SSF56112">
    <property type="entry name" value="Protein kinase-like (PK-like)"/>
    <property type="match status" value="1"/>
</dbReference>
<dbReference type="PROSITE" id="PS50011">
    <property type="entry name" value="PROTEIN_KINASE_DOM"/>
    <property type="match status" value="1"/>
</dbReference>
<protein>
    <recommendedName>
        <fullName evidence="3">Protein kinase domain-containing protein</fullName>
    </recommendedName>
</protein>
<accession>A0A6V7PZ95</accession>
<feature type="transmembrane region" description="Helical" evidence="2">
    <location>
        <begin position="62"/>
        <end position="86"/>
    </location>
</feature>
<gene>
    <name evidence="4" type="ORF">CB5_LOCUS19455</name>
</gene>
<dbReference type="GO" id="GO:0004672">
    <property type="term" value="F:protein kinase activity"/>
    <property type="evidence" value="ECO:0007669"/>
    <property type="project" value="InterPro"/>
</dbReference>
<dbReference type="AlphaFoldDB" id="A0A6V7PZ95"/>
<dbReference type="Gene3D" id="3.30.200.20">
    <property type="entry name" value="Phosphorylase Kinase, domain 1"/>
    <property type="match status" value="1"/>
</dbReference>
<evidence type="ECO:0000256" key="1">
    <source>
        <dbReference type="SAM" id="MobiDB-lite"/>
    </source>
</evidence>
<evidence type="ECO:0000256" key="2">
    <source>
        <dbReference type="SAM" id="Phobius"/>
    </source>
</evidence>
<feature type="region of interest" description="Disordered" evidence="1">
    <location>
        <begin position="31"/>
        <end position="51"/>
    </location>
</feature>
<evidence type="ECO:0000259" key="3">
    <source>
        <dbReference type="PROSITE" id="PS50011"/>
    </source>
</evidence>
<organism evidence="4">
    <name type="scientific">Ananas comosus var. bracteatus</name>
    <name type="common">red pineapple</name>
    <dbReference type="NCBI Taxonomy" id="296719"/>
    <lineage>
        <taxon>Eukaryota</taxon>
        <taxon>Viridiplantae</taxon>
        <taxon>Streptophyta</taxon>
        <taxon>Embryophyta</taxon>
        <taxon>Tracheophyta</taxon>
        <taxon>Spermatophyta</taxon>
        <taxon>Magnoliopsida</taxon>
        <taxon>Liliopsida</taxon>
        <taxon>Poales</taxon>
        <taxon>Bromeliaceae</taxon>
        <taxon>Bromelioideae</taxon>
        <taxon>Ananas</taxon>
    </lineage>
</organism>
<feature type="domain" description="Protein kinase" evidence="3">
    <location>
        <begin position="142"/>
        <end position="379"/>
    </location>
</feature>
<dbReference type="PANTHER" id="PTHR48007">
    <property type="entry name" value="LEUCINE-RICH REPEAT RECEPTOR-LIKE PROTEIN KINASE PXC1"/>
    <property type="match status" value="1"/>
</dbReference>
<dbReference type="InterPro" id="IPR046959">
    <property type="entry name" value="PRK1-6/SRF4-like"/>
</dbReference>
<keyword evidence="2" id="KW-1133">Transmembrane helix</keyword>
<name>A0A6V7PZ95_ANACO</name>
<dbReference type="PANTHER" id="PTHR48007:SF40">
    <property type="entry name" value="SERINE-THREONINE_TYROSINE-PROTEIN KINASE CATALYTIC DOMAIN-CONTAINING PROTEIN"/>
    <property type="match status" value="1"/>
</dbReference>
<keyword evidence="2" id="KW-0472">Membrane</keyword>
<dbReference type="Gene3D" id="1.10.510.10">
    <property type="entry name" value="Transferase(Phosphotransferase) domain 1"/>
    <property type="match status" value="2"/>
</dbReference>
<proteinExistence type="predicted"/>
<dbReference type="Pfam" id="PF00069">
    <property type="entry name" value="Pkinase"/>
    <property type="match status" value="1"/>
</dbReference>
<feature type="compositionally biased region" description="Low complexity" evidence="1">
    <location>
        <begin position="41"/>
        <end position="50"/>
    </location>
</feature>
<reference evidence="4" key="1">
    <citation type="submission" date="2020-07" db="EMBL/GenBank/DDBJ databases">
        <authorList>
            <person name="Lin J."/>
        </authorList>
    </citation>
    <scope>NUCLEOTIDE SEQUENCE</scope>
</reference>
<sequence>MLRFPESSFDHNSELCGKLVNNPCAVVVAPPIGRQVPPRPSRGTPSPSIRHLNKRRKKGLKLWSVALIAVGAALVPFMALFSLYVYKRHRKTKCDGEHSEMSSRFINKAIKELGSPAEPEEGTELEFFNQEKAVFNLNCLYRSSAEVIGKGKLGITYKVTIESGLVVIVKRMRNMSGVSRKEFVQQLQLFGRLRHENIAEIISYHYSKEEKLVIYEHIPGASLFQLLHDNRGEGRIPLKWATRLSIVKGIARGLAYLHQCLPFQKVPHANLKSSNVLILHTHHLHNKNYLPKLTDYGDEEEDLSSWVRLAVRNEWSTDILDLEIMAEKESHGEMLKLVEIALECTEHEAEKRPRMNDVVRRIEDIEEGKSERKDLIIEI</sequence>
<dbReference type="InterPro" id="IPR000719">
    <property type="entry name" value="Prot_kinase_dom"/>
</dbReference>
<evidence type="ECO:0000313" key="4">
    <source>
        <dbReference type="EMBL" id="CAD1836244.1"/>
    </source>
</evidence>
<keyword evidence="2" id="KW-0812">Transmembrane</keyword>
<dbReference type="GO" id="GO:0005524">
    <property type="term" value="F:ATP binding"/>
    <property type="evidence" value="ECO:0007669"/>
    <property type="project" value="InterPro"/>
</dbReference>
<dbReference type="InterPro" id="IPR011009">
    <property type="entry name" value="Kinase-like_dom_sf"/>
</dbReference>